<sequence length="294" mass="33226">MITRSQTLNERLKIPSPSHLFHYTDSTGLIGILDSEEIWATNIRFLNDINEVIEATEAAQKILLELHKSSNNHKEKSLFKSMLDNINEVASHTYVCSFSEDDDSLSQWRAYCPPSGGGYALGIPSLQLSAQAKEQGWMFIKCIYDDVTKNQVVKEIIDSMLIDFKDGLKQNISLKEQDELTEKVASNFQLNLLAISGAIKNKAFKIESEWRLISPLSTDEKKIRFRKGKSGIIPYCTFKLLSNLNPKTKNLIKLVAGPTPQNDSESRQAARYILSRYLDNSTGESLSKIPYKGW</sequence>
<keyword evidence="2" id="KW-1185">Reference proteome</keyword>
<dbReference type="OrthoDB" id="3034312at2"/>
<evidence type="ECO:0000313" key="2">
    <source>
        <dbReference type="Proteomes" id="UP000245533"/>
    </source>
</evidence>
<dbReference type="RefSeq" id="WP_109647381.1">
    <property type="nucleotide sequence ID" value="NZ_QGGB01000008.1"/>
</dbReference>
<evidence type="ECO:0000313" key="1">
    <source>
        <dbReference type="EMBL" id="PWN05939.1"/>
    </source>
</evidence>
<dbReference type="Pfam" id="PF11185">
    <property type="entry name" value="DUF2971"/>
    <property type="match status" value="1"/>
</dbReference>
<dbReference type="EMBL" id="QGGB01000008">
    <property type="protein sequence ID" value="PWN05939.1"/>
    <property type="molecule type" value="Genomic_DNA"/>
</dbReference>
<organism evidence="1 2">
    <name type="scientific">Rhodohalobacter mucosus</name>
    <dbReference type="NCBI Taxonomy" id="2079485"/>
    <lineage>
        <taxon>Bacteria</taxon>
        <taxon>Pseudomonadati</taxon>
        <taxon>Balneolota</taxon>
        <taxon>Balneolia</taxon>
        <taxon>Balneolales</taxon>
        <taxon>Balneolaceae</taxon>
        <taxon>Rhodohalobacter</taxon>
    </lineage>
</organism>
<gene>
    <name evidence="1" type="ORF">DDZ15_12200</name>
</gene>
<protein>
    <recommendedName>
        <fullName evidence="3">DUF2971 domain-containing protein</fullName>
    </recommendedName>
</protein>
<name>A0A316TRL3_9BACT</name>
<accession>A0A316TRL3</accession>
<evidence type="ECO:0008006" key="3">
    <source>
        <dbReference type="Google" id="ProtNLM"/>
    </source>
</evidence>
<comment type="caution">
    <text evidence="1">The sequence shown here is derived from an EMBL/GenBank/DDBJ whole genome shotgun (WGS) entry which is preliminary data.</text>
</comment>
<proteinExistence type="predicted"/>
<dbReference type="InterPro" id="IPR021352">
    <property type="entry name" value="DUF2971"/>
</dbReference>
<reference evidence="1 2" key="1">
    <citation type="submission" date="2018-05" db="EMBL/GenBank/DDBJ databases">
        <title>Rhodohalobacter halophilus gen. nov., sp. nov., a moderately halophilic member of the family Balneolaceae.</title>
        <authorList>
            <person name="Liu Z.-W."/>
        </authorList>
    </citation>
    <scope>NUCLEOTIDE SEQUENCE [LARGE SCALE GENOMIC DNA]</scope>
    <source>
        <strain evidence="1 2">8A47</strain>
    </source>
</reference>
<dbReference type="AlphaFoldDB" id="A0A316TRL3"/>
<dbReference type="Proteomes" id="UP000245533">
    <property type="component" value="Unassembled WGS sequence"/>
</dbReference>